<dbReference type="InterPro" id="IPR008271">
    <property type="entry name" value="Ser/Thr_kinase_AS"/>
</dbReference>
<evidence type="ECO:0000259" key="4">
    <source>
        <dbReference type="PROSITE" id="PS50202"/>
    </source>
</evidence>
<evidence type="ECO:0000256" key="1">
    <source>
        <dbReference type="PROSITE-ProRule" id="PRU00221"/>
    </source>
</evidence>
<dbReference type="PROSITE" id="PS50082">
    <property type="entry name" value="WD_REPEATS_2"/>
    <property type="match status" value="1"/>
</dbReference>
<dbReference type="Gene3D" id="3.30.200.20">
    <property type="entry name" value="Phosphorylase Kinase, domain 1"/>
    <property type="match status" value="1"/>
</dbReference>
<dbReference type="PANTHER" id="PTHR45707">
    <property type="entry name" value="C2 CALCIUM/LIPID-BINDING PLANT PHOSPHORIBOSYLTRANSFERASE FAMILY PROTEIN"/>
    <property type="match status" value="1"/>
</dbReference>
<dbReference type="PROSITE" id="PS50011">
    <property type="entry name" value="PROTEIN_KINASE_DOM"/>
    <property type="match status" value="1"/>
</dbReference>
<organism evidence="5">
    <name type="scientific">Setaria italica</name>
    <name type="common">Foxtail millet</name>
    <name type="synonym">Panicum italicum</name>
    <dbReference type="NCBI Taxonomy" id="4555"/>
    <lineage>
        <taxon>Eukaryota</taxon>
        <taxon>Viridiplantae</taxon>
        <taxon>Streptophyta</taxon>
        <taxon>Embryophyta</taxon>
        <taxon>Tracheophyta</taxon>
        <taxon>Spermatophyta</taxon>
        <taxon>Magnoliopsida</taxon>
        <taxon>Liliopsida</taxon>
        <taxon>Poales</taxon>
        <taxon>Poaceae</taxon>
        <taxon>PACMAD clade</taxon>
        <taxon>Panicoideae</taxon>
        <taxon>Panicodae</taxon>
        <taxon>Paniceae</taxon>
        <taxon>Cenchrinae</taxon>
        <taxon>Setaria</taxon>
    </lineage>
</organism>
<dbReference type="GO" id="GO:0004672">
    <property type="term" value="F:protein kinase activity"/>
    <property type="evidence" value="ECO:0007669"/>
    <property type="project" value="InterPro"/>
</dbReference>
<sequence length="1136" mass="129235">MQVSLLKIGARMDDISAGLNELDLILNGSKRPDKIKLSVLRHITENFSHKRKIGQGGCGVVYKGILPSGGIIAVKKLFSNKTLDDRMFEREVTAMMMVEHQNTVRFLGYCSHTEQQALEMWGKYILAEERERLLCFDYISKGSLEDYVTDELRGLEWHTRFQIIKGICEGLHHLHKEKGIIHMDLKPPNILLDNDLVPKITDFGISRPGEISATMSKERLFSIGYCAPEYQFNGKMSFKSDVYSLGVIIREMVTGTRNEPNITIVQRRWMHRWKKSAQNRTLYQHQVTECLKLAQRCMRRYPIERPGIQDVIHRLNEMDRTMAIHIVATKSTADQKISSFSEDMLGIEPLQLHFPIVIGKQTSRSIQLTNDTDDYIAFRVLTESRLSYHIHPNYGIVRPRSICSVTITLEAQKKPLPEDCVEEFCVQSTRVDESLTTKDILETGDMFEEEPDKAVDMVTLTASVCAPKQHPLVVQPPELHFPQTLELNKPMLPSSMQLANMTDDYVAFMLVMPDDKVTRYSFHIAKAMGIMPPWSTRGVVIDVQVQEEVVLPLGTRPMQCKDTALMRWVIVGKDRLSGAAHVSADLFYEQTDVHELELDIVFGAQSESQPPSPSSVHPHPTNDWEDDDQEVQLSSAEKITPFSIQTELLQIYPSELRFTSEEGAEYMSLINKTDDDVIYYIDYDNQEYKIRGTTSRGVVPPHSTCPVRVFAYKKPHGVYTHEFHILMISGSNYRNTTDLFDDSDHLNVYDNKRDEIINQVRAEGGKAHEALLMSVVRVPHPDRDSVATKQNKEIRMDENGLGRVTCMDVHPTQPWVVTCHNGSCCACIWKMVPQTSAYEKIMSTHCNSALIFSVKFIARMQWVACGDFHGYISVRTYLDDKMSEIKRFRAENDMVTALAVHPTHSYLLSCSKDNLIKLWDWEQGWMCARKFSCYGEGTRCEGVLMFNPNEANTFAFVSTNGHVNKSDIKIWSMDSDNPHTILPVKGGATSFAYCITGSDQQYMATADNHGKIEIFDLWSRTHVHTLEASWITYAKCSVTACHPSLPLLASVYRDSIVLWNYTTYGLEKAHVYDSTPYYSTSDDIKGIGFIDIEGSQRLVIAHTKKIEMVDMSYGTLTSQPWDLGPCHLPDSTAPWH</sequence>
<dbReference type="Gene3D" id="2.60.40.10">
    <property type="entry name" value="Immunoglobulins"/>
    <property type="match status" value="3"/>
</dbReference>
<dbReference type="OrthoDB" id="1914767at2759"/>
<dbReference type="InterPro" id="IPR008962">
    <property type="entry name" value="PapD-like_sf"/>
</dbReference>
<dbReference type="AlphaFoldDB" id="A0A368S9W7"/>
<gene>
    <name evidence="5" type="ORF">SETIT_8G201000v2</name>
</gene>
<dbReference type="InterPro" id="IPR000535">
    <property type="entry name" value="MSP_dom"/>
</dbReference>
<name>A0A368S9W7_SETIT</name>
<dbReference type="FunFam" id="1.10.510.10:FF:000870">
    <property type="entry name" value="OSJNBa0016N04.16-like protein"/>
    <property type="match status" value="1"/>
</dbReference>
<dbReference type="PROSITE" id="PS50202">
    <property type="entry name" value="MSP"/>
    <property type="match status" value="1"/>
</dbReference>
<evidence type="ECO:0000259" key="3">
    <source>
        <dbReference type="PROSITE" id="PS50011"/>
    </source>
</evidence>
<accession>A0A368S9W7</accession>
<evidence type="ECO:0000313" key="5">
    <source>
        <dbReference type="EMBL" id="RCV39158.1"/>
    </source>
</evidence>
<feature type="domain" description="Protein kinase" evidence="3">
    <location>
        <begin position="47"/>
        <end position="316"/>
    </location>
</feature>
<dbReference type="PANTHER" id="PTHR45707:SF50">
    <property type="entry name" value="VESICLE-ASSOCIATED PROTEIN 1-1"/>
    <property type="match status" value="1"/>
</dbReference>
<feature type="compositionally biased region" description="Low complexity" evidence="2">
    <location>
        <begin position="605"/>
        <end position="619"/>
    </location>
</feature>
<reference evidence="5" key="1">
    <citation type="journal article" date="2012" name="Nat. Biotechnol.">
        <title>Reference genome sequence of the model plant Setaria.</title>
        <authorList>
            <person name="Bennetzen J.L."/>
            <person name="Schmutz J."/>
            <person name="Wang H."/>
            <person name="Percifield R."/>
            <person name="Hawkins J."/>
            <person name="Pontaroli A.C."/>
            <person name="Estep M."/>
            <person name="Feng L."/>
            <person name="Vaughn J.N."/>
            <person name="Grimwood J."/>
            <person name="Jenkins J."/>
            <person name="Barry K."/>
            <person name="Lindquist E."/>
            <person name="Hellsten U."/>
            <person name="Deshpande S."/>
            <person name="Wang X."/>
            <person name="Wu X."/>
            <person name="Mitros T."/>
            <person name="Triplett J."/>
            <person name="Yang X."/>
            <person name="Ye C.Y."/>
            <person name="Mauro-Herrera M."/>
            <person name="Wang L."/>
            <person name="Li P."/>
            <person name="Sharma M."/>
            <person name="Sharma R."/>
            <person name="Ronald P.C."/>
            <person name="Panaud O."/>
            <person name="Kellogg E.A."/>
            <person name="Brutnell T.P."/>
            <person name="Doust A.N."/>
            <person name="Tuskan G.A."/>
            <person name="Rokhsar D."/>
            <person name="Devos K.M."/>
        </authorList>
    </citation>
    <scope>NUCLEOTIDE SEQUENCE [LARGE SCALE GENOMIC DNA]</scope>
    <source>
        <strain evidence="5">Yugu1</strain>
    </source>
</reference>
<feature type="region of interest" description="Disordered" evidence="2">
    <location>
        <begin position="605"/>
        <end position="627"/>
    </location>
</feature>
<dbReference type="InterPro" id="IPR000719">
    <property type="entry name" value="Prot_kinase_dom"/>
</dbReference>
<dbReference type="EMBL" id="CM003535">
    <property type="protein sequence ID" value="RCV39158.1"/>
    <property type="molecule type" value="Genomic_DNA"/>
</dbReference>
<dbReference type="SMART" id="SM00220">
    <property type="entry name" value="S_TKc"/>
    <property type="match status" value="1"/>
</dbReference>
<dbReference type="Pfam" id="PF00400">
    <property type="entry name" value="WD40"/>
    <property type="match status" value="2"/>
</dbReference>
<feature type="domain" description="MSP" evidence="4">
    <location>
        <begin position="344"/>
        <end position="465"/>
    </location>
</feature>
<dbReference type="Gene3D" id="1.10.510.10">
    <property type="entry name" value="Transferase(Phosphotransferase) domain 1"/>
    <property type="match status" value="1"/>
</dbReference>
<proteinExistence type="predicted"/>
<dbReference type="Pfam" id="PF00069">
    <property type="entry name" value="Pkinase"/>
    <property type="match status" value="1"/>
</dbReference>
<dbReference type="InterPro" id="IPR011009">
    <property type="entry name" value="Kinase-like_dom_sf"/>
</dbReference>
<evidence type="ECO:0000256" key="2">
    <source>
        <dbReference type="SAM" id="MobiDB-lite"/>
    </source>
</evidence>
<dbReference type="Gene3D" id="2.130.10.10">
    <property type="entry name" value="YVTN repeat-like/Quinoprotein amine dehydrogenase"/>
    <property type="match status" value="1"/>
</dbReference>
<dbReference type="GO" id="GO:0005524">
    <property type="term" value="F:ATP binding"/>
    <property type="evidence" value="ECO:0007669"/>
    <property type="project" value="InterPro"/>
</dbReference>
<dbReference type="SUPFAM" id="SSF50978">
    <property type="entry name" value="WD40 repeat-like"/>
    <property type="match status" value="1"/>
</dbReference>
<dbReference type="SUPFAM" id="SSF56112">
    <property type="entry name" value="Protein kinase-like (PK-like)"/>
    <property type="match status" value="1"/>
</dbReference>
<dbReference type="SMART" id="SM00320">
    <property type="entry name" value="WD40"/>
    <property type="match status" value="5"/>
</dbReference>
<feature type="repeat" description="WD" evidence="1">
    <location>
        <begin position="888"/>
        <end position="920"/>
    </location>
</feature>
<dbReference type="PROSITE" id="PS50294">
    <property type="entry name" value="WD_REPEATS_REGION"/>
    <property type="match status" value="1"/>
</dbReference>
<protein>
    <recommendedName>
        <fullName evidence="6">Protein kinase domain-containing protein</fullName>
    </recommendedName>
</protein>
<keyword evidence="1" id="KW-0853">WD repeat</keyword>
<evidence type="ECO:0008006" key="6">
    <source>
        <dbReference type="Google" id="ProtNLM"/>
    </source>
</evidence>
<dbReference type="Pfam" id="PF00635">
    <property type="entry name" value="Motile_Sperm"/>
    <property type="match status" value="1"/>
</dbReference>
<dbReference type="InterPro" id="IPR013783">
    <property type="entry name" value="Ig-like_fold"/>
</dbReference>
<dbReference type="PROSITE" id="PS00108">
    <property type="entry name" value="PROTEIN_KINASE_ST"/>
    <property type="match status" value="1"/>
</dbReference>
<dbReference type="SUPFAM" id="SSF49354">
    <property type="entry name" value="PapD-like"/>
    <property type="match status" value="2"/>
</dbReference>
<dbReference type="InterPro" id="IPR036322">
    <property type="entry name" value="WD40_repeat_dom_sf"/>
</dbReference>
<dbReference type="InterPro" id="IPR001680">
    <property type="entry name" value="WD40_rpt"/>
</dbReference>
<dbReference type="InterPro" id="IPR015943">
    <property type="entry name" value="WD40/YVTN_repeat-like_dom_sf"/>
</dbReference>
<reference evidence="5" key="2">
    <citation type="submission" date="2015-07" db="EMBL/GenBank/DDBJ databases">
        <authorList>
            <person name="Noorani M."/>
        </authorList>
    </citation>
    <scope>NUCLEOTIDE SEQUENCE</scope>
    <source>
        <strain evidence="5">Yugu1</strain>
    </source>
</reference>
<dbReference type="STRING" id="4555.A0A368S9W7"/>